<dbReference type="PANTHER" id="PTHR42810:SF2">
    <property type="entry name" value="PURINE PERMEASE C1399.01C-RELATED"/>
    <property type="match status" value="1"/>
</dbReference>
<evidence type="ECO:0000313" key="9">
    <source>
        <dbReference type="Proteomes" id="UP001218895"/>
    </source>
</evidence>
<feature type="transmembrane region" description="Helical" evidence="7">
    <location>
        <begin position="363"/>
        <end position="380"/>
    </location>
</feature>
<gene>
    <name evidence="8" type="ORF">L1994_10985</name>
</gene>
<dbReference type="Proteomes" id="UP001218895">
    <property type="component" value="Chromosome"/>
</dbReference>
<feature type="transmembrane region" description="Helical" evidence="7">
    <location>
        <begin position="301"/>
        <end position="323"/>
    </location>
</feature>
<evidence type="ECO:0000313" key="8">
    <source>
        <dbReference type="EMBL" id="WFN36651.1"/>
    </source>
</evidence>
<dbReference type="GO" id="GO:0042907">
    <property type="term" value="F:xanthine transmembrane transporter activity"/>
    <property type="evidence" value="ECO:0007669"/>
    <property type="project" value="TreeGrafter"/>
</dbReference>
<evidence type="ECO:0000256" key="4">
    <source>
        <dbReference type="ARBA" id="ARBA00022692"/>
    </source>
</evidence>
<feature type="transmembrane region" description="Helical" evidence="7">
    <location>
        <begin position="179"/>
        <end position="199"/>
    </location>
</feature>
<organism evidence="8 9">
    <name type="scientific">Methanomicrobium antiquum</name>
    <dbReference type="NCBI Taxonomy" id="487686"/>
    <lineage>
        <taxon>Archaea</taxon>
        <taxon>Methanobacteriati</taxon>
        <taxon>Methanobacteriota</taxon>
        <taxon>Stenosarchaea group</taxon>
        <taxon>Methanomicrobia</taxon>
        <taxon>Methanomicrobiales</taxon>
        <taxon>Methanomicrobiaceae</taxon>
        <taxon>Methanomicrobium</taxon>
    </lineage>
</organism>
<feature type="transmembrane region" description="Helical" evidence="7">
    <location>
        <begin position="115"/>
        <end position="137"/>
    </location>
</feature>
<dbReference type="GO" id="GO:0005886">
    <property type="term" value="C:plasma membrane"/>
    <property type="evidence" value="ECO:0007669"/>
    <property type="project" value="TreeGrafter"/>
</dbReference>
<feature type="transmembrane region" description="Helical" evidence="7">
    <location>
        <begin position="386"/>
        <end position="403"/>
    </location>
</feature>
<feature type="transmembrane region" description="Helical" evidence="7">
    <location>
        <begin position="39"/>
        <end position="55"/>
    </location>
</feature>
<keyword evidence="5 7" id="KW-1133">Transmembrane helix</keyword>
<dbReference type="NCBIfam" id="TIGR00801">
    <property type="entry name" value="ncs2"/>
    <property type="match status" value="1"/>
</dbReference>
<dbReference type="InterPro" id="IPR006042">
    <property type="entry name" value="Xan_ur_permease"/>
</dbReference>
<evidence type="ECO:0000256" key="1">
    <source>
        <dbReference type="ARBA" id="ARBA00004141"/>
    </source>
</evidence>
<evidence type="ECO:0000256" key="7">
    <source>
        <dbReference type="SAM" id="Phobius"/>
    </source>
</evidence>
<keyword evidence="4 7" id="KW-0812">Transmembrane</keyword>
<reference evidence="8" key="1">
    <citation type="submission" date="2022-01" db="EMBL/GenBank/DDBJ databases">
        <title>Complete genome of Methanomicrobium antiquum DSM 21220.</title>
        <authorList>
            <person name="Chen S.-C."/>
            <person name="You Y.-T."/>
            <person name="Zhou Y.-Z."/>
            <person name="Lai M.-C."/>
        </authorList>
    </citation>
    <scope>NUCLEOTIDE SEQUENCE</scope>
    <source>
        <strain evidence="8">DSM 21220</strain>
    </source>
</reference>
<dbReference type="Pfam" id="PF00860">
    <property type="entry name" value="Xan_ur_permease"/>
    <property type="match status" value="1"/>
</dbReference>
<feature type="transmembrane region" description="Helical" evidence="7">
    <location>
        <begin position="89"/>
        <end position="108"/>
    </location>
</feature>
<keyword evidence="6 7" id="KW-0472">Membrane</keyword>
<feature type="transmembrane region" description="Helical" evidence="7">
    <location>
        <begin position="12"/>
        <end position="33"/>
    </location>
</feature>
<dbReference type="PANTHER" id="PTHR42810">
    <property type="entry name" value="PURINE PERMEASE C1399.01C-RELATED"/>
    <property type="match status" value="1"/>
</dbReference>
<evidence type="ECO:0000256" key="3">
    <source>
        <dbReference type="ARBA" id="ARBA00022448"/>
    </source>
</evidence>
<evidence type="ECO:0000256" key="2">
    <source>
        <dbReference type="ARBA" id="ARBA00008821"/>
    </source>
</evidence>
<evidence type="ECO:0000256" key="6">
    <source>
        <dbReference type="ARBA" id="ARBA00023136"/>
    </source>
</evidence>
<protein>
    <submittedName>
        <fullName evidence="8">Uracil-xanthine permease family protein</fullName>
    </submittedName>
</protein>
<dbReference type="EMBL" id="CP091092">
    <property type="protein sequence ID" value="WFN36651.1"/>
    <property type="molecule type" value="Genomic_DNA"/>
</dbReference>
<dbReference type="PROSITE" id="PS01116">
    <property type="entry name" value="XANTH_URACIL_PERMASE"/>
    <property type="match status" value="1"/>
</dbReference>
<dbReference type="AlphaFoldDB" id="A0AAF0FRQ9"/>
<dbReference type="GeneID" id="79950930"/>
<feature type="transmembrane region" description="Helical" evidence="7">
    <location>
        <begin position="219"/>
        <end position="237"/>
    </location>
</feature>
<dbReference type="RefSeq" id="WP_278099486.1">
    <property type="nucleotide sequence ID" value="NZ_CP091092.1"/>
</dbReference>
<feature type="transmembrane region" description="Helical" evidence="7">
    <location>
        <begin position="329"/>
        <end position="351"/>
    </location>
</feature>
<comment type="similarity">
    <text evidence="2">Belongs to the nucleobase:cation symporter-2 (NCS2) (TC 2.A.40) family.</text>
</comment>
<feature type="transmembrane region" description="Helical" evidence="7">
    <location>
        <begin position="149"/>
        <end position="172"/>
    </location>
</feature>
<keyword evidence="3" id="KW-0813">Transport</keyword>
<evidence type="ECO:0000256" key="5">
    <source>
        <dbReference type="ARBA" id="ARBA00022989"/>
    </source>
</evidence>
<accession>A0AAF0FRQ9</accession>
<keyword evidence="9" id="KW-1185">Reference proteome</keyword>
<dbReference type="InterPro" id="IPR006043">
    <property type="entry name" value="NCS2"/>
</dbReference>
<feature type="transmembrane region" description="Helical" evidence="7">
    <location>
        <begin position="62"/>
        <end position="83"/>
    </location>
</feature>
<sequence>MESSNRSDFLKKGISGLQILFVAFGALVLVPLITGLDPSVALFTAGLGTLIFQVVTRWKVPIFLASSFAFIPAITYGVSAWGIPSTMCGLAAAGLFYVVLSFVIRYFGVGIVHKIFPPIVVGPVIAVIGLSLAPTAVSQALGQSGDVQLIPLETSLIIAAVSLLTTIAFFAYAKGWLKLVPILFGIAAGYIVSLLFGVVKFESIFESAWVEVPHFVLPEWNLAAIIFIVPFAIAPAIEHFGDILAISSVTGKDYLKDPGIHKTMLGDGIATFAASFLSGPPNTTYSEVTGAVALTKSYNPFIMTAAAIFAIIFAFIGKIGAFLQTIPLPVMGGVMILLFGLIASLGIDQLVRNKVDLRNNKNLIILSIVLVTGIGGLFVPIGDAEIAGVGLAAILGVILNLVLPEPKEEANEDKMGVEL</sequence>
<name>A0AAF0FRQ9_9EURY</name>
<comment type="subcellular location">
    <subcellularLocation>
        <location evidence="1">Membrane</location>
        <topology evidence="1">Multi-pass membrane protein</topology>
    </subcellularLocation>
</comment>
<dbReference type="KEGG" id="manq:L1994_10985"/>
<proteinExistence type="inferred from homology"/>